<evidence type="ECO:0000259" key="14">
    <source>
        <dbReference type="Pfam" id="PF07715"/>
    </source>
</evidence>
<keyword evidence="6 10" id="KW-0798">TonB box</keyword>
<keyword evidence="8 9" id="KW-0998">Cell outer membrane</keyword>
<dbReference type="EMBL" id="JACIDX010000006">
    <property type="protein sequence ID" value="MBB3954977.1"/>
    <property type="molecule type" value="Genomic_DNA"/>
</dbReference>
<evidence type="ECO:0000256" key="6">
    <source>
        <dbReference type="ARBA" id="ARBA00023077"/>
    </source>
</evidence>
<dbReference type="Pfam" id="PF07715">
    <property type="entry name" value="Plug"/>
    <property type="match status" value="1"/>
</dbReference>
<gene>
    <name evidence="15" type="ORF">GGR38_001926</name>
</gene>
<feature type="chain" id="PRO_5031177239" evidence="12">
    <location>
        <begin position="33"/>
        <end position="987"/>
    </location>
</feature>
<evidence type="ECO:0000256" key="2">
    <source>
        <dbReference type="ARBA" id="ARBA00022448"/>
    </source>
</evidence>
<evidence type="ECO:0000256" key="11">
    <source>
        <dbReference type="RuleBase" id="RU003357"/>
    </source>
</evidence>
<dbReference type="PROSITE" id="PS00430">
    <property type="entry name" value="TONB_DEPENDENT_REC_1"/>
    <property type="match status" value="1"/>
</dbReference>
<dbReference type="InterPro" id="IPR010916">
    <property type="entry name" value="TonB_box_CS"/>
</dbReference>
<proteinExistence type="inferred from homology"/>
<evidence type="ECO:0000313" key="16">
    <source>
        <dbReference type="Proteomes" id="UP000548867"/>
    </source>
</evidence>
<name>A0A7W6CFN9_9SPHN</name>
<comment type="caution">
    <text evidence="15">The sequence shown here is derived from an EMBL/GenBank/DDBJ whole genome shotgun (WGS) entry which is preliminary data.</text>
</comment>
<dbReference type="Gene3D" id="2.170.130.10">
    <property type="entry name" value="TonB-dependent receptor, plug domain"/>
    <property type="match status" value="1"/>
</dbReference>
<dbReference type="InterPro" id="IPR039426">
    <property type="entry name" value="TonB-dep_rcpt-like"/>
</dbReference>
<dbReference type="GO" id="GO:0009279">
    <property type="term" value="C:cell outer membrane"/>
    <property type="evidence" value="ECO:0007669"/>
    <property type="project" value="UniProtKB-SubCell"/>
</dbReference>
<evidence type="ECO:0000256" key="4">
    <source>
        <dbReference type="ARBA" id="ARBA00022692"/>
    </source>
</evidence>
<evidence type="ECO:0000313" key="15">
    <source>
        <dbReference type="EMBL" id="MBB3954977.1"/>
    </source>
</evidence>
<dbReference type="PANTHER" id="PTHR47234:SF2">
    <property type="entry name" value="TONB-DEPENDENT RECEPTOR"/>
    <property type="match status" value="1"/>
</dbReference>
<dbReference type="PROSITE" id="PS52016">
    <property type="entry name" value="TONB_DEPENDENT_REC_3"/>
    <property type="match status" value="1"/>
</dbReference>
<dbReference type="InterPro" id="IPR036942">
    <property type="entry name" value="Beta-barrel_TonB_sf"/>
</dbReference>
<protein>
    <submittedName>
        <fullName evidence="15">Iron complex outermembrane receptor protein</fullName>
    </submittedName>
</protein>
<keyword evidence="4 9" id="KW-0812">Transmembrane</keyword>
<organism evidence="15 16">
    <name type="scientific">Novosphingobium sediminicola</name>
    <dbReference type="NCBI Taxonomy" id="563162"/>
    <lineage>
        <taxon>Bacteria</taxon>
        <taxon>Pseudomonadati</taxon>
        <taxon>Pseudomonadota</taxon>
        <taxon>Alphaproteobacteria</taxon>
        <taxon>Sphingomonadales</taxon>
        <taxon>Sphingomonadaceae</taxon>
        <taxon>Novosphingobium</taxon>
    </lineage>
</organism>
<keyword evidence="7 9" id="KW-0472">Membrane</keyword>
<dbReference type="InterPro" id="IPR037066">
    <property type="entry name" value="Plug_dom_sf"/>
</dbReference>
<dbReference type="Pfam" id="PF00593">
    <property type="entry name" value="TonB_dep_Rec_b-barrel"/>
    <property type="match status" value="1"/>
</dbReference>
<evidence type="ECO:0000256" key="7">
    <source>
        <dbReference type="ARBA" id="ARBA00023136"/>
    </source>
</evidence>
<feature type="domain" description="TonB-dependent receptor plug" evidence="14">
    <location>
        <begin position="58"/>
        <end position="175"/>
    </location>
</feature>
<dbReference type="Gene3D" id="2.40.170.20">
    <property type="entry name" value="TonB-dependent receptor, beta-barrel domain"/>
    <property type="match status" value="1"/>
</dbReference>
<evidence type="ECO:0000256" key="5">
    <source>
        <dbReference type="ARBA" id="ARBA00022729"/>
    </source>
</evidence>
<sequence length="987" mass="105289">MNNHKHLRGAWLRHGVAALSLVTTLASAPAFAQSATAATASEPETIVVTGTLFRRTNTETPSPVTVLTSESLIKAGITNASDAIRSISADGAGSIGSGFQSGFSAGGSAVSLRGLGVSSTLVLVDGLRSANFPLNDDGHNAYVDLNSIPFSLIDKIEVLKDGASSSYGADAIGGVVNLKLKKNFVGVAGNAESGISERGDGRNNRLSLTAGFGDYENQGWNFYLNGEYQYNGRISNKSRGFPYNTQDLRAIGGLDKNTGDESMTVNVPTAYVVRTSQSDLNNPLSGGVTAADGTSARYTALGLANCAGGTFTASNGTGCKYDLVNQYRQIAPKQERYSINGRLSFRVSDSIEGYITGSFSRSYVSINGTPSAIRQTQPFGGSPTLASTAPGIVLPVYVCSSGVNCATAADRTLNSNNPYASAYANDPANGAARIYYLFGDIAAGSERTNDVYRFTSGFNGKIGESTDWRVEGVYARDNLKLTQHGLLNINNLMQAINTGAYNFLNPSANTDAVRNFIAPDKTTPSYSEMYGVDASMTRSLFELPGGKAQLAVGGQIRAEKLENRNQNVALDTYGLTTASAYGQHTVSAAYFEVDAPISRMLDTNFSGRFDHYSEGYSKFSPKVGVKFTPIKALALRGTYSEGFRAPTFAEAGPRSQYAGFVSTTPPCVFQLAHGGTSTANGCDANGNAYNTVYNLGRGVVGNPNLKPENSRSFTLGVISQPTRWFSFTVDYYNIKKSNLIVSGPLIGDAVKAYYNSTSLDAAKAAVAAVGPGYSVNSVDSIDPLYPNALPRVLIINVPYVNANYSVTSGLDFSATAKVNLPRNIKWTSRLEATYVIRYDLNNAGVLQRYAGTFGPYDLSSGNGTPRIRGNWQNTLEIGQLSLSLTTYYVGRIKETAADQTSTDTSCSQNLYKTGNNFCYVSPFINNDFNATLKINDRMTVYGIVKNLFDAKAPVAPAAYSSAPNFLTTWHYAGLVGREFRAGVNIKM</sequence>
<comment type="similarity">
    <text evidence="9 11">Belongs to the TonB-dependent receptor family.</text>
</comment>
<evidence type="ECO:0000256" key="3">
    <source>
        <dbReference type="ARBA" id="ARBA00022452"/>
    </source>
</evidence>
<dbReference type="AlphaFoldDB" id="A0A7W6CFN9"/>
<evidence type="ECO:0000256" key="8">
    <source>
        <dbReference type="ARBA" id="ARBA00023237"/>
    </source>
</evidence>
<dbReference type="InterPro" id="IPR012910">
    <property type="entry name" value="Plug_dom"/>
</dbReference>
<comment type="subcellular location">
    <subcellularLocation>
        <location evidence="1 9">Cell outer membrane</location>
        <topology evidence="1 9">Multi-pass membrane protein</topology>
    </subcellularLocation>
</comment>
<dbReference type="RefSeq" id="WP_183624894.1">
    <property type="nucleotide sequence ID" value="NZ_JACIDX010000006.1"/>
</dbReference>
<keyword evidence="3 9" id="KW-1134">Transmembrane beta strand</keyword>
<keyword evidence="15" id="KW-0675">Receptor</keyword>
<dbReference type="InterPro" id="IPR000531">
    <property type="entry name" value="Beta-barrel_TonB"/>
</dbReference>
<evidence type="ECO:0000256" key="9">
    <source>
        <dbReference type="PROSITE-ProRule" id="PRU01360"/>
    </source>
</evidence>
<evidence type="ECO:0000256" key="10">
    <source>
        <dbReference type="PROSITE-ProRule" id="PRU10143"/>
    </source>
</evidence>
<evidence type="ECO:0000256" key="12">
    <source>
        <dbReference type="SAM" id="SignalP"/>
    </source>
</evidence>
<feature type="short sequence motif" description="TonB box" evidence="10">
    <location>
        <begin position="45"/>
        <end position="51"/>
    </location>
</feature>
<feature type="signal peptide" evidence="12">
    <location>
        <begin position="1"/>
        <end position="32"/>
    </location>
</feature>
<keyword evidence="5 12" id="KW-0732">Signal</keyword>
<feature type="domain" description="TonB-dependent receptor-like beta-barrel" evidence="13">
    <location>
        <begin position="413"/>
        <end position="947"/>
    </location>
</feature>
<dbReference type="PANTHER" id="PTHR47234">
    <property type="match status" value="1"/>
</dbReference>
<keyword evidence="2 9" id="KW-0813">Transport</keyword>
<evidence type="ECO:0000256" key="1">
    <source>
        <dbReference type="ARBA" id="ARBA00004571"/>
    </source>
</evidence>
<accession>A0A7W6CFN9</accession>
<keyword evidence="16" id="KW-1185">Reference proteome</keyword>
<dbReference type="SUPFAM" id="SSF56935">
    <property type="entry name" value="Porins"/>
    <property type="match status" value="1"/>
</dbReference>
<dbReference type="Proteomes" id="UP000548867">
    <property type="component" value="Unassembled WGS sequence"/>
</dbReference>
<evidence type="ECO:0000259" key="13">
    <source>
        <dbReference type="Pfam" id="PF00593"/>
    </source>
</evidence>
<reference evidence="15 16" key="1">
    <citation type="submission" date="2020-08" db="EMBL/GenBank/DDBJ databases">
        <title>Genomic Encyclopedia of Type Strains, Phase IV (KMG-IV): sequencing the most valuable type-strain genomes for metagenomic binning, comparative biology and taxonomic classification.</title>
        <authorList>
            <person name="Goeker M."/>
        </authorList>
    </citation>
    <scope>NUCLEOTIDE SEQUENCE [LARGE SCALE GENOMIC DNA]</scope>
    <source>
        <strain evidence="15 16">DSM 27057</strain>
    </source>
</reference>